<keyword evidence="2" id="KW-1185">Reference proteome</keyword>
<dbReference type="WBParaSite" id="BPAG_0000875201-mRNA-1">
    <property type="protein sequence ID" value="BPAG_0000875201-mRNA-1"/>
    <property type="gene ID" value="BPAG_0000875201"/>
</dbReference>
<organism evidence="3">
    <name type="scientific">Brugia pahangi</name>
    <name type="common">Filarial nematode worm</name>
    <dbReference type="NCBI Taxonomy" id="6280"/>
    <lineage>
        <taxon>Eukaryota</taxon>
        <taxon>Metazoa</taxon>
        <taxon>Ecdysozoa</taxon>
        <taxon>Nematoda</taxon>
        <taxon>Chromadorea</taxon>
        <taxon>Rhabditida</taxon>
        <taxon>Spirurina</taxon>
        <taxon>Spiruromorpha</taxon>
        <taxon>Filarioidea</taxon>
        <taxon>Onchocercidae</taxon>
        <taxon>Brugia</taxon>
    </lineage>
</organism>
<accession>A0A0N4TK96</accession>
<sequence>MAARKGRGGGGGGKEESILTKALLNCSLNALLVVRLFKSSSLVKLEFIPTYQLSFSDMSTQVLTVSSLLRYDHFFYCR</sequence>
<name>A0A0N4TK96_BRUPA</name>
<gene>
    <name evidence="1" type="ORF">BPAG_LOCUS8714</name>
</gene>
<dbReference type="AlphaFoldDB" id="A0A0N4TK96"/>
<reference evidence="3" key="1">
    <citation type="submission" date="2017-02" db="UniProtKB">
        <authorList>
            <consortium name="WormBaseParasite"/>
        </authorList>
    </citation>
    <scope>IDENTIFICATION</scope>
</reference>
<proteinExistence type="predicted"/>
<evidence type="ECO:0000313" key="3">
    <source>
        <dbReference type="WBParaSite" id="BPAG_0000875201-mRNA-1"/>
    </source>
</evidence>
<protein>
    <submittedName>
        <fullName evidence="1 3">Uncharacterized protein</fullName>
    </submittedName>
</protein>
<dbReference type="Proteomes" id="UP000278627">
    <property type="component" value="Unassembled WGS sequence"/>
</dbReference>
<dbReference type="EMBL" id="UZAD01013139">
    <property type="protein sequence ID" value="VDN89900.1"/>
    <property type="molecule type" value="Genomic_DNA"/>
</dbReference>
<evidence type="ECO:0000313" key="1">
    <source>
        <dbReference type="EMBL" id="VDN89900.1"/>
    </source>
</evidence>
<reference evidence="1 2" key="2">
    <citation type="submission" date="2018-11" db="EMBL/GenBank/DDBJ databases">
        <authorList>
            <consortium name="Pathogen Informatics"/>
        </authorList>
    </citation>
    <scope>NUCLEOTIDE SEQUENCE [LARGE SCALE GENOMIC DNA]</scope>
</reference>
<evidence type="ECO:0000313" key="2">
    <source>
        <dbReference type="Proteomes" id="UP000278627"/>
    </source>
</evidence>